<dbReference type="SMART" id="SM00408">
    <property type="entry name" value="IGc2"/>
    <property type="match status" value="4"/>
</dbReference>
<name>A0A6P7T072_9MOLL</name>
<evidence type="ECO:0000256" key="2">
    <source>
        <dbReference type="ARBA" id="ARBA00011902"/>
    </source>
</evidence>
<dbReference type="InterPro" id="IPR013098">
    <property type="entry name" value="Ig_I-set"/>
</dbReference>
<dbReference type="InterPro" id="IPR007110">
    <property type="entry name" value="Ig-like_dom"/>
</dbReference>
<feature type="active site" description="Proton acceptor" evidence="11">
    <location>
        <position position="1030"/>
    </location>
</feature>
<evidence type="ECO:0000256" key="16">
    <source>
        <dbReference type="SAM" id="MobiDB-lite"/>
    </source>
</evidence>
<evidence type="ECO:0000256" key="4">
    <source>
        <dbReference type="ARBA" id="ARBA00022989"/>
    </source>
</evidence>
<feature type="binding site" evidence="12">
    <location>
        <position position="1034"/>
    </location>
    <ligand>
        <name>ATP</name>
        <dbReference type="ChEBI" id="CHEBI:30616"/>
    </ligand>
</feature>
<dbReference type="InterPro" id="IPR003598">
    <property type="entry name" value="Ig_sub2"/>
</dbReference>
<dbReference type="PANTHER" id="PTHR24416:SF600">
    <property type="entry name" value="PDGF- AND VEGF-RECEPTOR RELATED, ISOFORM J"/>
    <property type="match status" value="1"/>
</dbReference>
<protein>
    <recommendedName>
        <fullName evidence="2">receptor protein-tyrosine kinase</fullName>
        <ecNumber evidence="2">2.7.10.1</ecNumber>
    </recommendedName>
</protein>
<dbReference type="InterPro" id="IPR003599">
    <property type="entry name" value="Ig_sub"/>
</dbReference>
<dbReference type="Gene3D" id="3.30.200.20">
    <property type="entry name" value="Phosphorylase Kinase, domain 1"/>
    <property type="match status" value="1"/>
</dbReference>
<dbReference type="PRINTS" id="PR00109">
    <property type="entry name" value="TYRKINASE"/>
</dbReference>
<feature type="domain" description="Ig-like" evidence="19">
    <location>
        <begin position="233"/>
        <end position="349"/>
    </location>
</feature>
<feature type="binding site" evidence="12 15">
    <location>
        <position position="893"/>
    </location>
    <ligand>
        <name>ATP</name>
        <dbReference type="ChEBI" id="CHEBI:30616"/>
    </ligand>
</feature>
<feature type="binding site" evidence="13">
    <location>
        <position position="1048"/>
    </location>
    <ligand>
        <name>Mg(2+)</name>
        <dbReference type="ChEBI" id="CHEBI:18420"/>
    </ligand>
</feature>
<accession>A0A6P7T072</accession>
<dbReference type="InterPro" id="IPR000719">
    <property type="entry name" value="Prot_kinase_dom"/>
</dbReference>
<dbReference type="SMART" id="SM00219">
    <property type="entry name" value="TyrKc"/>
    <property type="match status" value="1"/>
</dbReference>
<evidence type="ECO:0000256" key="12">
    <source>
        <dbReference type="PIRSR" id="PIRSR000615-2"/>
    </source>
</evidence>
<keyword evidence="20" id="KW-1185">Reference proteome</keyword>
<evidence type="ECO:0000256" key="7">
    <source>
        <dbReference type="ARBA" id="ARBA00023170"/>
    </source>
</evidence>
<keyword evidence="3 17" id="KW-0812">Transmembrane</keyword>
<dbReference type="RefSeq" id="XP_029643820.1">
    <property type="nucleotide sequence ID" value="XM_029787960.2"/>
</dbReference>
<feature type="domain" description="Ig-like" evidence="19">
    <location>
        <begin position="451"/>
        <end position="558"/>
    </location>
</feature>
<dbReference type="GO" id="GO:0004714">
    <property type="term" value="F:transmembrane receptor protein tyrosine kinase activity"/>
    <property type="evidence" value="ECO:0007669"/>
    <property type="project" value="UniProtKB-EC"/>
</dbReference>
<dbReference type="PROSITE" id="PS00109">
    <property type="entry name" value="PROTEIN_KINASE_TYR"/>
    <property type="match status" value="1"/>
</dbReference>
<feature type="region of interest" description="Disordered" evidence="16">
    <location>
        <begin position="1255"/>
        <end position="1294"/>
    </location>
</feature>
<evidence type="ECO:0000256" key="17">
    <source>
        <dbReference type="SAM" id="Phobius"/>
    </source>
</evidence>
<dbReference type="FunFam" id="3.30.200.20:FF:000776">
    <property type="entry name" value="Flk-1 receptor"/>
    <property type="match status" value="1"/>
</dbReference>
<dbReference type="InterPro" id="IPR050122">
    <property type="entry name" value="RTK"/>
</dbReference>
<dbReference type="Gene3D" id="1.10.510.10">
    <property type="entry name" value="Transferase(Phosphotransferase) domain 1"/>
    <property type="match status" value="1"/>
</dbReference>
<dbReference type="InterPro" id="IPR020635">
    <property type="entry name" value="Tyr_kinase_cat_dom"/>
</dbReference>
<dbReference type="SMART" id="SM00409">
    <property type="entry name" value="IG"/>
    <property type="match status" value="6"/>
</dbReference>
<proteinExistence type="predicted"/>
<feature type="domain" description="Ig-like" evidence="19">
    <location>
        <begin position="683"/>
        <end position="773"/>
    </location>
</feature>
<dbReference type="Pfam" id="PF07679">
    <property type="entry name" value="I-set"/>
    <property type="match status" value="2"/>
</dbReference>
<dbReference type="PROSITE" id="PS00107">
    <property type="entry name" value="PROTEIN_KINASE_ATP"/>
    <property type="match status" value="1"/>
</dbReference>
<dbReference type="Pfam" id="PF07714">
    <property type="entry name" value="PK_Tyr_Ser-Thr"/>
    <property type="match status" value="1"/>
</dbReference>
<evidence type="ECO:0000259" key="18">
    <source>
        <dbReference type="PROSITE" id="PS50011"/>
    </source>
</evidence>
<keyword evidence="7 21" id="KW-0675">Receptor</keyword>
<keyword evidence="5 17" id="KW-0472">Membrane</keyword>
<evidence type="ECO:0000256" key="13">
    <source>
        <dbReference type="PIRSR" id="PIRSR000615-3"/>
    </source>
</evidence>
<feature type="transmembrane region" description="Helical" evidence="17">
    <location>
        <begin position="788"/>
        <end position="810"/>
    </location>
</feature>
<feature type="domain" description="Protein kinase" evidence="18">
    <location>
        <begin position="859"/>
        <end position="1166"/>
    </location>
</feature>
<dbReference type="InterPro" id="IPR011009">
    <property type="entry name" value="Kinase-like_dom_sf"/>
</dbReference>
<dbReference type="GO" id="GO:0005886">
    <property type="term" value="C:plasma membrane"/>
    <property type="evidence" value="ECO:0007669"/>
    <property type="project" value="TreeGrafter"/>
</dbReference>
<dbReference type="PROSITE" id="PS50011">
    <property type="entry name" value="PROTEIN_KINASE_DOM"/>
    <property type="match status" value="1"/>
</dbReference>
<keyword evidence="12 15" id="KW-0067">ATP-binding</keyword>
<evidence type="ECO:0000259" key="19">
    <source>
        <dbReference type="PROSITE" id="PS50835"/>
    </source>
</evidence>
<evidence type="ECO:0000256" key="15">
    <source>
        <dbReference type="PROSITE-ProRule" id="PRU10141"/>
    </source>
</evidence>
<keyword evidence="12 15" id="KW-0547">Nucleotide-binding</keyword>
<evidence type="ECO:0000256" key="11">
    <source>
        <dbReference type="PIRSR" id="PIRSR000615-1"/>
    </source>
</evidence>
<dbReference type="InterPro" id="IPR036179">
    <property type="entry name" value="Ig-like_dom_sf"/>
</dbReference>
<dbReference type="InterPro" id="IPR008266">
    <property type="entry name" value="Tyr_kinase_AS"/>
</dbReference>
<evidence type="ECO:0000256" key="10">
    <source>
        <dbReference type="ARBA" id="ARBA00051243"/>
    </source>
</evidence>
<evidence type="ECO:0000256" key="5">
    <source>
        <dbReference type="ARBA" id="ARBA00023136"/>
    </source>
</evidence>
<dbReference type="FunFam" id="1.10.510.10:FF:000462">
    <property type="entry name" value="Receptor tyrosine kinase"/>
    <property type="match status" value="1"/>
</dbReference>
<evidence type="ECO:0000256" key="3">
    <source>
        <dbReference type="ARBA" id="ARBA00022692"/>
    </source>
</evidence>
<dbReference type="GO" id="GO:0043235">
    <property type="term" value="C:receptor complex"/>
    <property type="evidence" value="ECO:0007669"/>
    <property type="project" value="TreeGrafter"/>
</dbReference>
<dbReference type="GO" id="GO:0005524">
    <property type="term" value="F:ATP binding"/>
    <property type="evidence" value="ECO:0007669"/>
    <property type="project" value="UniProtKB-UniRule"/>
</dbReference>
<dbReference type="GO" id="GO:0046872">
    <property type="term" value="F:metal ion binding"/>
    <property type="evidence" value="ECO:0007669"/>
    <property type="project" value="UniProtKB-KW"/>
</dbReference>
<dbReference type="KEGG" id="osn:115218235"/>
<evidence type="ECO:0000256" key="14">
    <source>
        <dbReference type="PIRSR" id="PIRSR000615-4"/>
    </source>
</evidence>
<dbReference type="SUPFAM" id="SSF56112">
    <property type="entry name" value="Protein kinase-like (PK-like)"/>
    <property type="match status" value="1"/>
</dbReference>
<sequence>MCRLQPYTTSWNLLYTRISYFTTCLLILPLASAFWSNGNKDFTKPTITSSKFNDSVSELVLDAGDNLTLTCTGTSRVKWEIPHIRRKGTTIIINESDDGLEVNATMTNAAYADTGRFTCTYGRRVWLSSDVYVYFRDPDNFFVESIIFSHVTSLQPGYFSCLVTDPNIKVSLRKHSKPVELSKNLQYDPKKGFVIKVPTVLYTGTFACVGELDNKTQTVAVHSTFQDNQELTPEIIVDRTKYMVNEKIEMSCKVEVNKQSAIHMEWILPNNKVIVVCKADQVCLPEDDNDSLLQTSHRVRVSKPKREHLRAIDVFYSKIYIRSANLKDTGIYVCNVSSFNSMSTDVHISVYEKEFVYLNTSKKLVKVSEGDGDRVYLTANYVSFRKPNITWFKNGEIITESKHYEIRIIDTVLDLVIYNPKYEDSGNYTVFAVTKDMNSTLSLTLNVTSKPIIQLDTIPTKEFYIVDRKVTLICNVSSNLQDEIEWKWQACDPFHCSSNPAAWTVVNNYTIENGLTTQNYPEIATFESHTVLNVTASVGGQYKCHANNSQGISEKIVNFYLSDIENGFMFTSSVKSPVEGDEIFLTCSANLWKYADPTLIFERLLDTDVYSKFPLVNRSYGRYNISQNGNLSAELKVTNYSNILTKKFNSIQLTDSGIYRCRVNNSMKFDKIISLNVEKMIPPMLGRTIESTLHASLNMSLPLSCEVIGGKPTPTVHWYFNNDQIFENNTLGLHTEDGGTILVIQRTTIDHSGVYTCYIKNRAGSVYANATVLVGENYSAAGLSKVEVIVIVCVSLAVLIISLAVICFIIKKVKIKHDFDDLEKQLVVPKGDYNPDIPIGEQTGCLPYDSRWEFPKERLRLGMILGQGAFGRVIKAEAIGIEDGIDVTTVAVKMVKDCTDREQMEALLSELKILIHLGPHLNIVNLLGAVTKNIRYGELYVMVEYCHFGNLRNFLLRHKDSFVDTMEDIMMDEKKFLLDDASKPHYINHADSDNSEHLNRPLTTKTIICYAYQVARGMEYLASKKYIHRDLAARNILLAANEVVKICDFGLAKNCYKSAEYHKKGDTPVPIKWMAIESLTHRIYTTKSDVWSYGVFIWELFCLGGNPYPSVKINEKFIDLLKSGYRMDKPQYATDEIYKVMCDCWKVEPGQRPTFSRLADTMGSFLEAGVKQYYLDLSQTYVDLPTENCQDGYLKMDGLEYTKMSPQVPDIDADTLSSHSSQAAAMQEYMNPRWANEEAEKYELEAMLLSNGSCLQPQDANSKHTKAQVHHQEDSDSGHSSAYAPGTSPNINNDEYLLPQSIACKKADDLLTGDNLDSFGSPYPYNDVAPPDYSAVMEDVGEKAL</sequence>
<dbReference type="PROSITE" id="PS50835">
    <property type="entry name" value="IG_LIKE"/>
    <property type="match status" value="4"/>
</dbReference>
<dbReference type="InterPro" id="IPR001245">
    <property type="entry name" value="Ser-Thr/Tyr_kinase_cat_dom"/>
</dbReference>
<dbReference type="Pfam" id="PF21339">
    <property type="entry name" value="VEGFR-1-like_Ig-like"/>
    <property type="match status" value="1"/>
</dbReference>
<keyword evidence="9" id="KW-0393">Immunoglobulin domain</keyword>
<dbReference type="GO" id="GO:0007169">
    <property type="term" value="P:cell surface receptor protein tyrosine kinase signaling pathway"/>
    <property type="evidence" value="ECO:0007669"/>
    <property type="project" value="TreeGrafter"/>
</dbReference>
<dbReference type="InterPro" id="IPR013783">
    <property type="entry name" value="Ig-like_fold"/>
</dbReference>
<comment type="subcellular location">
    <subcellularLocation>
        <location evidence="1">Membrane</location>
        <topology evidence="1">Single-pass membrane protein</topology>
    </subcellularLocation>
</comment>
<evidence type="ECO:0000313" key="20">
    <source>
        <dbReference type="Proteomes" id="UP000515154"/>
    </source>
</evidence>
<dbReference type="SUPFAM" id="SSF48726">
    <property type="entry name" value="Immunoglobulin"/>
    <property type="match status" value="7"/>
</dbReference>
<feature type="site" description="Important for interaction with phosphotyrosine-binding proteins" evidence="14">
    <location>
        <position position="1174"/>
    </location>
</feature>
<evidence type="ECO:0000256" key="8">
    <source>
        <dbReference type="ARBA" id="ARBA00023180"/>
    </source>
</evidence>
<keyword evidence="6" id="KW-1015">Disulfide bond</keyword>
<gene>
    <name evidence="21" type="primary">LOC115218235</name>
</gene>
<evidence type="ECO:0000256" key="6">
    <source>
        <dbReference type="ARBA" id="ARBA00023157"/>
    </source>
</evidence>
<feature type="binding site" evidence="12">
    <location>
        <begin position="866"/>
        <end position="873"/>
    </location>
    <ligand>
        <name>ATP</name>
        <dbReference type="ChEBI" id="CHEBI:30616"/>
    </ligand>
</feature>
<dbReference type="PIRSF" id="PIRSF000615">
    <property type="entry name" value="TyrPK_CSF1-R"/>
    <property type="match status" value="1"/>
</dbReference>
<comment type="catalytic activity">
    <reaction evidence="10">
        <text>L-tyrosyl-[protein] + ATP = O-phospho-L-tyrosyl-[protein] + ADP + H(+)</text>
        <dbReference type="Rhea" id="RHEA:10596"/>
        <dbReference type="Rhea" id="RHEA-COMP:10136"/>
        <dbReference type="Rhea" id="RHEA-COMP:20101"/>
        <dbReference type="ChEBI" id="CHEBI:15378"/>
        <dbReference type="ChEBI" id="CHEBI:30616"/>
        <dbReference type="ChEBI" id="CHEBI:46858"/>
        <dbReference type="ChEBI" id="CHEBI:61978"/>
        <dbReference type="ChEBI" id="CHEBI:456216"/>
        <dbReference type="EC" id="2.7.10.1"/>
    </reaction>
</comment>
<dbReference type="PANTHER" id="PTHR24416">
    <property type="entry name" value="TYROSINE-PROTEIN KINASE RECEPTOR"/>
    <property type="match status" value="1"/>
</dbReference>
<feature type="binding site" evidence="13">
    <location>
        <position position="1035"/>
    </location>
    <ligand>
        <name>Mg(2+)</name>
        <dbReference type="ChEBI" id="CHEBI:18420"/>
    </ligand>
</feature>
<reference evidence="21" key="1">
    <citation type="submission" date="2025-08" db="UniProtKB">
        <authorList>
            <consortium name="RefSeq"/>
        </authorList>
    </citation>
    <scope>IDENTIFICATION</scope>
</reference>
<dbReference type="EC" id="2.7.10.1" evidence="2"/>
<evidence type="ECO:0000256" key="9">
    <source>
        <dbReference type="ARBA" id="ARBA00023319"/>
    </source>
</evidence>
<keyword evidence="13" id="KW-0460">Magnesium</keyword>
<organism evidence="20 21">
    <name type="scientific">Octopus sinensis</name>
    <name type="common">East Asian common octopus</name>
    <dbReference type="NCBI Taxonomy" id="2607531"/>
    <lineage>
        <taxon>Eukaryota</taxon>
        <taxon>Metazoa</taxon>
        <taxon>Spiralia</taxon>
        <taxon>Lophotrochozoa</taxon>
        <taxon>Mollusca</taxon>
        <taxon>Cephalopoda</taxon>
        <taxon>Coleoidea</taxon>
        <taxon>Octopodiformes</taxon>
        <taxon>Octopoda</taxon>
        <taxon>Incirrata</taxon>
        <taxon>Octopodidae</taxon>
        <taxon>Octopus</taxon>
    </lineage>
</organism>
<evidence type="ECO:0000256" key="1">
    <source>
        <dbReference type="ARBA" id="ARBA00004167"/>
    </source>
</evidence>
<dbReference type="Proteomes" id="UP000515154">
    <property type="component" value="Linkage group LG13"/>
</dbReference>
<keyword evidence="13" id="KW-0479">Metal-binding</keyword>
<feature type="domain" description="Ig-like" evidence="19">
    <location>
        <begin position="45"/>
        <end position="120"/>
    </location>
</feature>
<dbReference type="Gene3D" id="2.60.40.10">
    <property type="entry name" value="Immunoglobulins"/>
    <property type="match status" value="7"/>
</dbReference>
<feature type="transmembrane region" description="Helical" evidence="17">
    <location>
        <begin position="12"/>
        <end position="35"/>
    </location>
</feature>
<dbReference type="CDD" id="cd00096">
    <property type="entry name" value="Ig"/>
    <property type="match status" value="2"/>
</dbReference>
<keyword evidence="4 17" id="KW-1133">Transmembrane helix</keyword>
<keyword evidence="8" id="KW-0325">Glycoprotein</keyword>
<evidence type="ECO:0000313" key="21">
    <source>
        <dbReference type="RefSeq" id="XP_029643820.1"/>
    </source>
</evidence>
<dbReference type="InterPro" id="IPR017441">
    <property type="entry name" value="Protein_kinase_ATP_BS"/>
</dbReference>